<protein>
    <submittedName>
        <fullName evidence="1">Uncharacterized protein</fullName>
    </submittedName>
</protein>
<sequence length="231" mass="25765">MIFTSAAEKKEMRFRVYLADFHLKKDGSIEFFRAGTWKRSAAGWIKIDPFELVMKPEETKEVKVKLTIPGDVSGGYYAAIMVELVPEVPPEAVMGVIRTWRMASILELTITGWQTHRAKISISELKVEPSPEDGGLTFTTTIENKGNVHARGEGSLAITTREGRRLAELPLKAGRGTIFPESMRDFKAVLETELPPGEYFADATFRYGNKRARAKISFPVGTIPTEGRELA</sequence>
<organism evidence="1">
    <name type="scientific">marine sediment metagenome</name>
    <dbReference type="NCBI Taxonomy" id="412755"/>
    <lineage>
        <taxon>unclassified sequences</taxon>
        <taxon>metagenomes</taxon>
        <taxon>ecological metagenomes</taxon>
    </lineage>
</organism>
<gene>
    <name evidence="1" type="ORF">S12H4_42084</name>
</gene>
<dbReference type="AlphaFoldDB" id="X1VQN9"/>
<evidence type="ECO:0000313" key="1">
    <source>
        <dbReference type="EMBL" id="GAJ11615.1"/>
    </source>
</evidence>
<feature type="non-terminal residue" evidence="1">
    <location>
        <position position="231"/>
    </location>
</feature>
<name>X1VQN9_9ZZZZ</name>
<proteinExistence type="predicted"/>
<reference evidence="1" key="1">
    <citation type="journal article" date="2014" name="Front. Microbiol.">
        <title>High frequency of phylogenetically diverse reductive dehalogenase-homologous genes in deep subseafloor sedimentary metagenomes.</title>
        <authorList>
            <person name="Kawai M."/>
            <person name="Futagami T."/>
            <person name="Toyoda A."/>
            <person name="Takaki Y."/>
            <person name="Nishi S."/>
            <person name="Hori S."/>
            <person name="Arai W."/>
            <person name="Tsubouchi T."/>
            <person name="Morono Y."/>
            <person name="Uchiyama I."/>
            <person name="Ito T."/>
            <person name="Fujiyama A."/>
            <person name="Inagaki F."/>
            <person name="Takami H."/>
        </authorList>
    </citation>
    <scope>NUCLEOTIDE SEQUENCE</scope>
    <source>
        <strain evidence="1">Expedition CK06-06</strain>
    </source>
</reference>
<dbReference type="EMBL" id="BARW01025713">
    <property type="protein sequence ID" value="GAJ11615.1"/>
    <property type="molecule type" value="Genomic_DNA"/>
</dbReference>
<comment type="caution">
    <text evidence="1">The sequence shown here is derived from an EMBL/GenBank/DDBJ whole genome shotgun (WGS) entry which is preliminary data.</text>
</comment>
<accession>X1VQN9</accession>